<dbReference type="SUPFAM" id="SSF48452">
    <property type="entry name" value="TPR-like"/>
    <property type="match status" value="1"/>
</dbReference>
<accession>A0A7S1LDR9</accession>
<reference evidence="2" key="1">
    <citation type="submission" date="2021-01" db="EMBL/GenBank/DDBJ databases">
        <authorList>
            <person name="Corre E."/>
            <person name="Pelletier E."/>
            <person name="Niang G."/>
            <person name="Scheremetjew M."/>
            <person name="Finn R."/>
            <person name="Kale V."/>
            <person name="Holt S."/>
            <person name="Cochrane G."/>
            <person name="Meng A."/>
            <person name="Brown T."/>
            <person name="Cohen L."/>
        </authorList>
    </citation>
    <scope>NUCLEOTIDE SEQUENCE</scope>
    <source>
        <strain evidence="2">CCAP 1951/1</strain>
    </source>
</reference>
<evidence type="ECO:0000256" key="1">
    <source>
        <dbReference type="SAM" id="MobiDB-lite"/>
    </source>
</evidence>
<dbReference type="InterPro" id="IPR011990">
    <property type="entry name" value="TPR-like_helical_dom_sf"/>
</dbReference>
<feature type="compositionally biased region" description="Pro residues" evidence="1">
    <location>
        <begin position="220"/>
        <end position="231"/>
    </location>
</feature>
<sequence length="1159" mass="126423">MAESQPRFNPAEPPNMPGAAAGRGGGSFQSIRQLMSARREFHKRVSQSRADGFSDPKKPSAMPKDSVDPNAPDGNPSTAPLSPLASTAEAGPLDDQRLAQAAGVVGHTFVPIEFADDGAVEPSTQHDDSVAADEGAAESLCVWKVVLYLRDELATPDPSPTTPPPPQQERQTSPQPQSPQAPQPAAAGAAKPAANNNNNNPQVPRPASANNAPFHERYGLPPPSRRPEGAPPPVVKVHVVIKFNASNPDVEAPMIRIRAPRIAGPSLFHGVVCAADLANGQWQLRNTYDVLLALRDHLIQHCGIEAAGAGRAGGGKFSDVEASDGATYIASLHPDWKLQADATPQDMSRVRELVEAAASTSNQAAYLAQELQQREVQLTRQIALQRRPLLEKPPALVQDTVLRDEETESMIRHLRELALQRLDEAASIIETGETLQRRACALFALGRYTDAYELFKLVQRRYQQAGGMTSSSEEEDADASDADDEAETSDDAGHHHRHHHHNGDTPSKKAKSKGKKSQASDDADEDRAAVDVASPVAYELAHCSLKLNKPRRAFHEALLGIRHSPPGPFASVLHAIATAVAKEELDGVRQAVLHAHVTTLSHQRYQQVHGQGTTDAAAAYAAATHKVGSRAKEAFTVLQQLHELSPHNPQVLGAMAYTLAVGGDHAQAQHCLDVANAAAGLDPIAMAILDPPPLTQAMQRVWTEHRAMIADWLPTVTLIAQLETNAAVRRVSQGLPPDPTADEEFERRNRILRTPPPSDDSSSGSYPLSNPSVDEQQAQQLQQQQQQQMNAFAHPAVDPEERIRRDIAASEVGMVRALRGAVRIAFTALDAAALVPGAGACEFGEAMLLLQLTGFLGHYGPPPPYGSVIDLAQFHHSKLDHLIAGRRTVLPQHLDSLLDLKTVISLRGEFLGPALALELRQRAWTDFVPFMPQVRYDSAEFRRLIAMTPAASRQQYYHHVRELVLTRTVDALMPTFRSIATDRLALERLRRVWSLTEHGGDISMASEIMERGMRDLHRTRRREEDLSLDGPRWFRRRGTQEHGLSAHRLKPSRKELEPHYDMDVMILVATREANGGDISTARSIVERAAVRLATAGPHRTCPRDMPCTRCRARAAAKAFLLRLDKWEVPSESSYAAAHEATTDDTNSGHNSDDKRGALP</sequence>
<evidence type="ECO:0000313" key="2">
    <source>
        <dbReference type="EMBL" id="CAD9099795.1"/>
    </source>
</evidence>
<feature type="region of interest" description="Disordered" evidence="1">
    <location>
        <begin position="1132"/>
        <end position="1159"/>
    </location>
</feature>
<feature type="region of interest" description="Disordered" evidence="1">
    <location>
        <begin position="1"/>
        <end position="99"/>
    </location>
</feature>
<feature type="compositionally biased region" description="Low complexity" evidence="1">
    <location>
        <begin position="183"/>
        <end position="207"/>
    </location>
</feature>
<gene>
    <name evidence="2" type="ORF">NDES1114_LOCUS6592</name>
</gene>
<feature type="compositionally biased region" description="Basic and acidic residues" evidence="1">
    <location>
        <begin position="1150"/>
        <end position="1159"/>
    </location>
</feature>
<feature type="compositionally biased region" description="Low complexity" evidence="1">
    <location>
        <begin position="759"/>
        <end position="788"/>
    </location>
</feature>
<feature type="region of interest" description="Disordered" evidence="1">
    <location>
        <begin position="750"/>
        <end position="791"/>
    </location>
</feature>
<feature type="region of interest" description="Disordered" evidence="1">
    <location>
        <begin position="153"/>
        <end position="231"/>
    </location>
</feature>
<protein>
    <submittedName>
        <fullName evidence="2">Uncharacterized protein</fullName>
    </submittedName>
</protein>
<organism evidence="2">
    <name type="scientific">Neobodo designis</name>
    <name type="common">Flagellated protozoan</name>
    <name type="synonym">Bodo designis</name>
    <dbReference type="NCBI Taxonomy" id="312471"/>
    <lineage>
        <taxon>Eukaryota</taxon>
        <taxon>Discoba</taxon>
        <taxon>Euglenozoa</taxon>
        <taxon>Kinetoplastea</taxon>
        <taxon>Metakinetoplastina</taxon>
        <taxon>Neobodonida</taxon>
        <taxon>Neobodo</taxon>
    </lineage>
</organism>
<dbReference type="EMBL" id="HBGF01009921">
    <property type="protein sequence ID" value="CAD9099795.1"/>
    <property type="molecule type" value="Transcribed_RNA"/>
</dbReference>
<feature type="compositionally biased region" description="Pro residues" evidence="1">
    <location>
        <begin position="157"/>
        <end position="167"/>
    </location>
</feature>
<feature type="region of interest" description="Disordered" evidence="1">
    <location>
        <begin position="466"/>
        <end position="528"/>
    </location>
</feature>
<dbReference type="AlphaFoldDB" id="A0A7S1LDR9"/>
<feature type="compositionally biased region" description="Acidic residues" evidence="1">
    <location>
        <begin position="472"/>
        <end position="490"/>
    </location>
</feature>
<proteinExistence type="predicted"/>
<name>A0A7S1LDR9_NEODS</name>